<evidence type="ECO:0000313" key="3">
    <source>
        <dbReference type="Proteomes" id="UP000319732"/>
    </source>
</evidence>
<dbReference type="GO" id="GO:0005506">
    <property type="term" value="F:iron ion binding"/>
    <property type="evidence" value="ECO:0007669"/>
    <property type="project" value="UniProtKB-ARBA"/>
</dbReference>
<dbReference type="SUPFAM" id="SSF51197">
    <property type="entry name" value="Clavaminate synthase-like"/>
    <property type="match status" value="1"/>
</dbReference>
<accession>A0A545SLJ9</accession>
<dbReference type="PANTHER" id="PTHR20883:SF48">
    <property type="entry name" value="ECTOINE DIOXYGENASE"/>
    <property type="match status" value="1"/>
</dbReference>
<dbReference type="Gene3D" id="2.60.120.620">
    <property type="entry name" value="q2cbj1_9rhob like domain"/>
    <property type="match status" value="1"/>
</dbReference>
<organism evidence="2 3">
    <name type="scientific">Exilibacterium tricleocarpae</name>
    <dbReference type="NCBI Taxonomy" id="2591008"/>
    <lineage>
        <taxon>Bacteria</taxon>
        <taxon>Pseudomonadati</taxon>
        <taxon>Pseudomonadota</taxon>
        <taxon>Gammaproteobacteria</taxon>
        <taxon>Cellvibrionales</taxon>
        <taxon>Cellvibrionaceae</taxon>
        <taxon>Exilibacterium</taxon>
    </lineage>
</organism>
<keyword evidence="3" id="KW-1185">Reference proteome</keyword>
<keyword evidence="2" id="KW-0223">Dioxygenase</keyword>
<dbReference type="Pfam" id="PF05721">
    <property type="entry name" value="PhyH"/>
    <property type="match status" value="1"/>
</dbReference>
<proteinExistence type="predicted"/>
<keyword evidence="2" id="KW-0560">Oxidoreductase</keyword>
<comment type="cofactor">
    <cofactor evidence="1">
        <name>Fe(2+)</name>
        <dbReference type="ChEBI" id="CHEBI:29033"/>
    </cofactor>
</comment>
<dbReference type="AlphaFoldDB" id="A0A545SLJ9"/>
<comment type="caution">
    <text evidence="2">The sequence shown here is derived from an EMBL/GenBank/DDBJ whole genome shotgun (WGS) entry which is preliminary data.</text>
</comment>
<dbReference type="InterPro" id="IPR008775">
    <property type="entry name" value="Phytyl_CoA_dOase-like"/>
</dbReference>
<dbReference type="GO" id="GO:0016706">
    <property type="term" value="F:2-oxoglutarate-dependent dioxygenase activity"/>
    <property type="evidence" value="ECO:0007669"/>
    <property type="project" value="UniProtKB-ARBA"/>
</dbReference>
<dbReference type="EMBL" id="VHSG01000048">
    <property type="protein sequence ID" value="TQV65848.1"/>
    <property type="molecule type" value="Genomic_DNA"/>
</dbReference>
<sequence>MPKLEDGYEMVDEVLSPGQLKSIYDEIEAIEPPAKTGGIRNAEKKFSSIRKLAESEKLKVLAKSYLPDSASLVRAMLFNKTEENNWFVTWHQDRTVTVSEKFEKENWEPWSTKDGIHHVQPPVEVLNQMVTFRIHLDSTSKENGCLKVLPKSHQLGVLDHETIQTYVENHKPVVCEALARSALVMRPHILHSSSKASRPSQRRVLHLEYSSFKLPGDVTWA</sequence>
<evidence type="ECO:0000313" key="2">
    <source>
        <dbReference type="EMBL" id="TQV65848.1"/>
    </source>
</evidence>
<reference evidence="2 3" key="1">
    <citation type="submission" date="2019-06" db="EMBL/GenBank/DDBJ databases">
        <title>Whole genome sequence for Cellvibrionaceae sp. R142.</title>
        <authorList>
            <person name="Wang G."/>
        </authorList>
    </citation>
    <scope>NUCLEOTIDE SEQUENCE [LARGE SCALE GENOMIC DNA]</scope>
    <source>
        <strain evidence="2 3">R142</strain>
    </source>
</reference>
<dbReference type="OrthoDB" id="9791262at2"/>
<name>A0A545SLJ9_9GAMM</name>
<protein>
    <submittedName>
        <fullName evidence="2">Phytanoyl-CoA dioxygenase family protein</fullName>
    </submittedName>
</protein>
<dbReference type="Proteomes" id="UP000319732">
    <property type="component" value="Unassembled WGS sequence"/>
</dbReference>
<evidence type="ECO:0000256" key="1">
    <source>
        <dbReference type="ARBA" id="ARBA00001954"/>
    </source>
</evidence>
<gene>
    <name evidence="2" type="ORF">FKG94_27970</name>
</gene>
<dbReference type="PANTHER" id="PTHR20883">
    <property type="entry name" value="PHYTANOYL-COA DIOXYGENASE DOMAIN CONTAINING 1"/>
    <property type="match status" value="1"/>
</dbReference>